<accession>A0A3A4KKH3</accession>
<reference evidence="1 2" key="1">
    <citation type="submission" date="2018-09" db="EMBL/GenBank/DDBJ databases">
        <title>YIM PH21274 draft genome.</title>
        <authorList>
            <person name="Miao C."/>
        </authorList>
    </citation>
    <scope>NUCLEOTIDE SEQUENCE [LARGE SCALE GENOMIC DNA]</scope>
    <source>
        <strain evidence="1 2">YIM PH 21724</strain>
    </source>
</reference>
<gene>
    <name evidence="1" type="ORF">D5S18_17745</name>
</gene>
<keyword evidence="2" id="KW-1185">Reference proteome</keyword>
<dbReference type="RefSeq" id="WP_120042075.1">
    <property type="nucleotide sequence ID" value="NZ_QZFU01000019.1"/>
</dbReference>
<organism evidence="1 2">
    <name type="scientific">Nocardia panacis</name>
    <dbReference type="NCBI Taxonomy" id="2340916"/>
    <lineage>
        <taxon>Bacteria</taxon>
        <taxon>Bacillati</taxon>
        <taxon>Actinomycetota</taxon>
        <taxon>Actinomycetes</taxon>
        <taxon>Mycobacteriales</taxon>
        <taxon>Nocardiaceae</taxon>
        <taxon>Nocardia</taxon>
    </lineage>
</organism>
<evidence type="ECO:0000313" key="1">
    <source>
        <dbReference type="EMBL" id="RJO75201.1"/>
    </source>
</evidence>
<dbReference type="AlphaFoldDB" id="A0A3A4KKH3"/>
<comment type="caution">
    <text evidence="1">The sequence shown here is derived from an EMBL/GenBank/DDBJ whole genome shotgun (WGS) entry which is preliminary data.</text>
</comment>
<protein>
    <submittedName>
        <fullName evidence="1">Uncharacterized protein</fullName>
    </submittedName>
</protein>
<dbReference type="OrthoDB" id="3385684at2"/>
<proteinExistence type="predicted"/>
<sequence length="149" mass="15653">MTISIIMSPPAGAFTANEGALTARVSAGSTVCAVSTRLGDPRLLAGALADAGADRIVLGAEQIDVAWSDRTAHLRRDADGVWSADFAGITDEKCCVDTVLAIDRAYGLRVQQEVLRRLRGRVPAAGMTLVSETTNTDASVTMVLEVRHG</sequence>
<evidence type="ECO:0000313" key="2">
    <source>
        <dbReference type="Proteomes" id="UP000266677"/>
    </source>
</evidence>
<dbReference type="Proteomes" id="UP000266677">
    <property type="component" value="Unassembled WGS sequence"/>
</dbReference>
<name>A0A3A4KKH3_9NOCA</name>
<dbReference type="EMBL" id="QZFU01000019">
    <property type="protein sequence ID" value="RJO75201.1"/>
    <property type="molecule type" value="Genomic_DNA"/>
</dbReference>